<feature type="transmembrane region" description="Helical" evidence="6">
    <location>
        <begin position="420"/>
        <end position="444"/>
    </location>
</feature>
<feature type="transmembrane region" description="Helical" evidence="6">
    <location>
        <begin position="333"/>
        <end position="355"/>
    </location>
</feature>
<gene>
    <name evidence="9" type="ORF">IC229_07605</name>
</gene>
<dbReference type="PANTHER" id="PTHR30572:SF18">
    <property type="entry name" value="ABC-TYPE MACROLIDE FAMILY EXPORT SYSTEM PERMEASE COMPONENT 2"/>
    <property type="match status" value="1"/>
</dbReference>
<dbReference type="Pfam" id="PF12704">
    <property type="entry name" value="MacB_PCD"/>
    <property type="match status" value="2"/>
</dbReference>
<evidence type="ECO:0000313" key="9">
    <source>
        <dbReference type="EMBL" id="MBD2700495.1"/>
    </source>
</evidence>
<dbReference type="InterPro" id="IPR025857">
    <property type="entry name" value="MacB_PCD"/>
</dbReference>
<feature type="domain" description="MacB-like periplasmic core" evidence="8">
    <location>
        <begin position="460"/>
        <end position="642"/>
    </location>
</feature>
<comment type="caution">
    <text evidence="9">The sequence shown here is derived from an EMBL/GenBank/DDBJ whole genome shotgun (WGS) entry which is preliminary data.</text>
</comment>
<dbReference type="GO" id="GO:0022857">
    <property type="term" value="F:transmembrane transporter activity"/>
    <property type="evidence" value="ECO:0007669"/>
    <property type="project" value="TreeGrafter"/>
</dbReference>
<keyword evidence="2" id="KW-1003">Cell membrane</keyword>
<feature type="domain" description="ABC3 transporter permease C-terminal" evidence="7">
    <location>
        <begin position="284"/>
        <end position="400"/>
    </location>
</feature>
<dbReference type="AlphaFoldDB" id="A0A926XVA1"/>
<dbReference type="InterPro" id="IPR003838">
    <property type="entry name" value="ABC3_permease_C"/>
</dbReference>
<feature type="transmembrane region" description="Helical" evidence="6">
    <location>
        <begin position="712"/>
        <end position="740"/>
    </location>
</feature>
<keyword evidence="4 6" id="KW-1133">Transmembrane helix</keyword>
<evidence type="ECO:0000256" key="5">
    <source>
        <dbReference type="ARBA" id="ARBA00023136"/>
    </source>
</evidence>
<sequence>MIQNYLKIAWRNLTRHKTFASINILGLVLGMASSLLILLWVQHERSIDHFHANGSRLYQILENQQTTGNDLSTTPTTPHLLAPALVAELPEVERSVHMTPGNMLLLAVGTNSYRERGCYASPDLFQIFSFPMVQGNPKTALVGPSSLVISEAVARKLFGRTDVVGRSVRIGNKDDRQVTGVFQDIPTNSSLKFDFVLPSKPYIKQNPQAPRWSRNGWRTFALLRPNVDIAALNAKMLDFIHRHDSTLTMVTTFMFRFEDTYLHSKFTKGQPDGGRIEYVRLFTIVAVFLLLIACINFMNLATARSAKRAKEVGIRKVVGAERAYLIGQFTGEAVLLTIVSAMIALVLVQCLIPLFNQLTEKQMAIPYDNPIFWAGLLGLALITGLLAGIYPAFFLSSLQPVKVLKGNSPTALLRFKAGAVLLRQGLVVFQFALSLLLIIGTLIVSRQMHFIRTKNLGIDRENVIYMRVDGELTRHFEPFRQALLQAPGIRSVSSSAEDPLYTNNSTTGVSWKGKPQTDNTMFFELPVSYDFVKTMNIQLVAGREFSKAFPADSTNYIINEEAARRMGMNNRNRTGGPAGSPVGQTMSFEDVPGTIVGVVKNFHLNSLRVAIEPLVIHFGTTNNTLLVRTQPGQTEQALASLEKLAKQFNPAYPFTYTFADENFEKLYKSETLVGKLTSYFALIAIGIACLGLFGLAMFMAEQRTKEIGVRKVMGASVGSIIALLSGDFLKLVAVAIVIASPLAWWAMHEWLQTFAYRIDIAWWMFTLAGGLVTGVALLTVSYQSIKAALVNPVKSLRSE</sequence>
<dbReference type="PANTHER" id="PTHR30572">
    <property type="entry name" value="MEMBRANE COMPONENT OF TRANSPORTER-RELATED"/>
    <property type="match status" value="1"/>
</dbReference>
<feature type="transmembrane region" description="Helical" evidence="6">
    <location>
        <begin position="679"/>
        <end position="700"/>
    </location>
</feature>
<proteinExistence type="predicted"/>
<evidence type="ECO:0000313" key="10">
    <source>
        <dbReference type="Proteomes" id="UP000598820"/>
    </source>
</evidence>
<dbReference type="Proteomes" id="UP000598820">
    <property type="component" value="Unassembled WGS sequence"/>
</dbReference>
<evidence type="ECO:0000259" key="8">
    <source>
        <dbReference type="Pfam" id="PF12704"/>
    </source>
</evidence>
<feature type="transmembrane region" description="Helical" evidence="6">
    <location>
        <begin position="278"/>
        <end position="300"/>
    </location>
</feature>
<dbReference type="Pfam" id="PF02687">
    <property type="entry name" value="FtsX"/>
    <property type="match status" value="2"/>
</dbReference>
<accession>A0A926XVA1</accession>
<evidence type="ECO:0000256" key="4">
    <source>
        <dbReference type="ARBA" id="ARBA00022989"/>
    </source>
</evidence>
<feature type="transmembrane region" description="Helical" evidence="6">
    <location>
        <begin position="371"/>
        <end position="395"/>
    </location>
</feature>
<reference evidence="9" key="1">
    <citation type="submission" date="2020-09" db="EMBL/GenBank/DDBJ databases">
        <authorList>
            <person name="Kim M.K."/>
        </authorList>
    </citation>
    <scope>NUCLEOTIDE SEQUENCE</scope>
    <source>
        <strain evidence="9">BT702</strain>
    </source>
</reference>
<protein>
    <submittedName>
        <fullName evidence="9">ABC transporter permease</fullName>
    </submittedName>
</protein>
<feature type="transmembrane region" description="Helical" evidence="6">
    <location>
        <begin position="760"/>
        <end position="780"/>
    </location>
</feature>
<evidence type="ECO:0000259" key="7">
    <source>
        <dbReference type="Pfam" id="PF02687"/>
    </source>
</evidence>
<feature type="domain" description="ABC3 transporter permease C-terminal" evidence="7">
    <location>
        <begin position="680"/>
        <end position="788"/>
    </location>
</feature>
<keyword evidence="10" id="KW-1185">Reference proteome</keyword>
<feature type="transmembrane region" description="Helical" evidence="6">
    <location>
        <begin position="20"/>
        <end position="41"/>
    </location>
</feature>
<keyword evidence="5 6" id="KW-0472">Membrane</keyword>
<feature type="domain" description="MacB-like periplasmic core" evidence="8">
    <location>
        <begin position="22"/>
        <end position="236"/>
    </location>
</feature>
<organism evidence="9 10">
    <name type="scientific">Spirosoma profusum</name>
    <dbReference type="NCBI Taxonomy" id="2771354"/>
    <lineage>
        <taxon>Bacteria</taxon>
        <taxon>Pseudomonadati</taxon>
        <taxon>Bacteroidota</taxon>
        <taxon>Cytophagia</taxon>
        <taxon>Cytophagales</taxon>
        <taxon>Cytophagaceae</taxon>
        <taxon>Spirosoma</taxon>
    </lineage>
</organism>
<evidence type="ECO:0000256" key="6">
    <source>
        <dbReference type="SAM" id="Phobius"/>
    </source>
</evidence>
<name>A0A926XVA1_9BACT</name>
<keyword evidence="3 6" id="KW-0812">Transmembrane</keyword>
<comment type="subcellular location">
    <subcellularLocation>
        <location evidence="1">Cell membrane</location>
        <topology evidence="1">Multi-pass membrane protein</topology>
    </subcellularLocation>
</comment>
<evidence type="ECO:0000256" key="1">
    <source>
        <dbReference type="ARBA" id="ARBA00004651"/>
    </source>
</evidence>
<evidence type="ECO:0000256" key="2">
    <source>
        <dbReference type="ARBA" id="ARBA00022475"/>
    </source>
</evidence>
<dbReference type="GO" id="GO:0005886">
    <property type="term" value="C:plasma membrane"/>
    <property type="evidence" value="ECO:0007669"/>
    <property type="project" value="UniProtKB-SubCell"/>
</dbReference>
<dbReference type="InterPro" id="IPR050250">
    <property type="entry name" value="Macrolide_Exporter_MacB"/>
</dbReference>
<dbReference type="EMBL" id="JACWZY010000004">
    <property type="protein sequence ID" value="MBD2700495.1"/>
    <property type="molecule type" value="Genomic_DNA"/>
</dbReference>
<evidence type="ECO:0000256" key="3">
    <source>
        <dbReference type="ARBA" id="ARBA00022692"/>
    </source>
</evidence>